<evidence type="ECO:0000313" key="3">
    <source>
        <dbReference type="Proteomes" id="UP000534783"/>
    </source>
</evidence>
<evidence type="ECO:0000313" key="2">
    <source>
        <dbReference type="EMBL" id="NKE72964.1"/>
    </source>
</evidence>
<keyword evidence="3" id="KW-1185">Reference proteome</keyword>
<gene>
    <name evidence="2" type="ORF">MNODULE_19610</name>
</gene>
<dbReference type="AlphaFoldDB" id="A0A7X6DTM9"/>
<dbReference type="RefSeq" id="WP_168062893.1">
    <property type="nucleotide sequence ID" value="NZ_VTOW01000004.1"/>
</dbReference>
<comment type="caution">
    <text evidence="2">The sequence shown here is derived from an EMBL/GenBank/DDBJ whole genome shotgun (WGS) entry which is preliminary data.</text>
</comment>
<proteinExistence type="predicted"/>
<keyword evidence="1" id="KW-0812">Transmembrane</keyword>
<organism evidence="2 3">
    <name type="scientific">Candidatus Manganitrophus noduliformans</name>
    <dbReference type="NCBI Taxonomy" id="2606439"/>
    <lineage>
        <taxon>Bacteria</taxon>
        <taxon>Pseudomonadati</taxon>
        <taxon>Nitrospirota</taxon>
        <taxon>Nitrospiria</taxon>
        <taxon>Candidatus Troglogloeales</taxon>
        <taxon>Candidatus Manganitrophaceae</taxon>
        <taxon>Candidatus Manganitrophus</taxon>
    </lineage>
</organism>
<keyword evidence="1" id="KW-0472">Membrane</keyword>
<protein>
    <submittedName>
        <fullName evidence="2">Uncharacterized protein</fullName>
    </submittedName>
</protein>
<feature type="transmembrane region" description="Helical" evidence="1">
    <location>
        <begin position="32"/>
        <end position="54"/>
    </location>
</feature>
<sequence length="273" mass="32807">MLHLLFTAVIAAFVEAVLKLLLDHLFGIEKLSLITLIIMFFSLYFLIFLIHLYVKRNRDKLKKLRGRFGHWLVGKFHKVIYLPADRESETYKKLITEKIKESKRVYLRLLSGYTMVWDDRENYVFKALQGLSREQLRRKDVRIQFLSREAPEFEPRGRWYVEKMRRDDVRYRCDNFDHYKERCAEIEANIRMDLPEIKLEFYNRAPLWRLFIFDDNMFVSNYYAPDGEREEGHMNTAVELSREEGGTYNPIYVGLMREFQSLGRSKPMLTSTN</sequence>
<reference evidence="2 3" key="1">
    <citation type="journal article" date="2020" name="Nature">
        <title>Bacterial chemolithoautotrophy via manganese oxidation.</title>
        <authorList>
            <person name="Yu H."/>
            <person name="Leadbetter J.R."/>
        </authorList>
    </citation>
    <scope>NUCLEOTIDE SEQUENCE [LARGE SCALE GENOMIC DNA]</scope>
    <source>
        <strain evidence="2 3">Mn-1</strain>
    </source>
</reference>
<dbReference type="EMBL" id="VTOW01000004">
    <property type="protein sequence ID" value="NKE72964.1"/>
    <property type="molecule type" value="Genomic_DNA"/>
</dbReference>
<accession>A0A7X6DTM9</accession>
<evidence type="ECO:0000256" key="1">
    <source>
        <dbReference type="SAM" id="Phobius"/>
    </source>
</evidence>
<name>A0A7X6DTM9_9BACT</name>
<keyword evidence="1" id="KW-1133">Transmembrane helix</keyword>
<dbReference type="Proteomes" id="UP000534783">
    <property type="component" value="Unassembled WGS sequence"/>
</dbReference>